<dbReference type="InterPro" id="IPR023208">
    <property type="entry name" value="P450R"/>
</dbReference>
<keyword evidence="22" id="KW-0732">Signal</keyword>
<reference evidence="26" key="1">
    <citation type="submission" date="2015-10" db="EMBL/GenBank/DDBJ databases">
        <authorList>
            <person name="Devillers H."/>
        </authorList>
    </citation>
    <scope>NUCLEOTIDE SEQUENCE [LARGE SCALE GENOMIC DNA]</scope>
</reference>
<dbReference type="GO" id="GO:0005829">
    <property type="term" value="C:cytosol"/>
    <property type="evidence" value="ECO:0007669"/>
    <property type="project" value="TreeGrafter"/>
</dbReference>
<keyword evidence="12 20" id="KW-0560">Oxidoreductase</keyword>
<dbReference type="GO" id="GO:0050660">
    <property type="term" value="F:flavin adenine dinucleotide binding"/>
    <property type="evidence" value="ECO:0007669"/>
    <property type="project" value="UniProtKB-UniRule"/>
</dbReference>
<feature type="binding site" evidence="20">
    <location>
        <begin position="478"/>
        <end position="481"/>
    </location>
    <ligand>
        <name>FAD</name>
        <dbReference type="ChEBI" id="CHEBI:57692"/>
    </ligand>
</feature>
<dbReference type="SUPFAM" id="SSF52343">
    <property type="entry name" value="Ferredoxin reductase-like, C-terminal NADP-linked domain"/>
    <property type="match status" value="1"/>
</dbReference>
<dbReference type="InterPro" id="IPR003097">
    <property type="entry name" value="CysJ-like_FAD-binding"/>
</dbReference>
<dbReference type="Gene3D" id="3.40.50.360">
    <property type="match status" value="1"/>
</dbReference>
<feature type="binding site" evidence="20">
    <location>
        <begin position="441"/>
        <end position="444"/>
    </location>
    <ligand>
        <name>FAD</name>
        <dbReference type="ChEBI" id="CHEBI:57692"/>
    </ligand>
</feature>
<feature type="binding site" evidence="20">
    <location>
        <position position="188"/>
    </location>
    <ligand>
        <name>FMN</name>
        <dbReference type="ChEBI" id="CHEBI:58210"/>
    </ligand>
</feature>
<keyword evidence="4 20" id="KW-0288">FMN</keyword>
<keyword evidence="15 20" id="KW-0496">Mitochondrion</keyword>
<keyword evidence="1 20" id="KW-1003">Cell membrane</keyword>
<dbReference type="GO" id="GO:0003958">
    <property type="term" value="F:NADPH-hemoprotein reductase activity"/>
    <property type="evidence" value="ECO:0007669"/>
    <property type="project" value="UniProtKB-UniRule"/>
</dbReference>
<evidence type="ECO:0000256" key="16">
    <source>
        <dbReference type="ARBA" id="ARBA00023136"/>
    </source>
</evidence>
<feature type="domain" description="FAD-binding FR-type" evidence="24">
    <location>
        <begin position="268"/>
        <end position="517"/>
    </location>
</feature>
<evidence type="ECO:0000256" key="8">
    <source>
        <dbReference type="ARBA" id="ARBA00022827"/>
    </source>
</evidence>
<evidence type="ECO:0000256" key="17">
    <source>
        <dbReference type="ARBA" id="ARBA00023166"/>
    </source>
</evidence>
<evidence type="ECO:0000256" key="12">
    <source>
        <dbReference type="ARBA" id="ARBA00023002"/>
    </source>
</evidence>
<feature type="binding site" evidence="20">
    <location>
        <begin position="153"/>
        <end position="162"/>
    </location>
    <ligand>
        <name>FMN</name>
        <dbReference type="ChEBI" id="CHEBI:58210"/>
    </ligand>
</feature>
<dbReference type="InterPro" id="IPR017938">
    <property type="entry name" value="Riboflavin_synthase-like_b-brl"/>
</dbReference>
<dbReference type="InterPro" id="IPR023173">
    <property type="entry name" value="NADPH_Cyt_P450_Rdtase_alpha"/>
</dbReference>
<dbReference type="CDD" id="cd06204">
    <property type="entry name" value="CYPOR"/>
    <property type="match status" value="1"/>
</dbReference>
<evidence type="ECO:0000256" key="5">
    <source>
        <dbReference type="ARBA" id="ARBA00022692"/>
    </source>
</evidence>
<proteinExistence type="inferred from homology"/>
<comment type="function">
    <text evidence="20">This enzyme is required for electron transfer from NADP to cytochrome P450 in microsomes. It can also provide electron transfer to heme oxygenase and cytochrome B5. Involved in ergosterol biosynthesis.</text>
</comment>
<evidence type="ECO:0000259" key="24">
    <source>
        <dbReference type="PROSITE" id="PS51384"/>
    </source>
</evidence>
<dbReference type="Gene3D" id="3.40.50.80">
    <property type="entry name" value="Nucleotide-binding domain of ferredoxin-NADP reductase (FNR) module"/>
    <property type="match status" value="1"/>
</dbReference>
<dbReference type="FunFam" id="1.20.990.10:FF:000009">
    <property type="entry name" value="NADPH--cytochrome P450 reductase"/>
    <property type="match status" value="1"/>
</dbReference>
<evidence type="ECO:0000256" key="14">
    <source>
        <dbReference type="ARBA" id="ARBA00023098"/>
    </source>
</evidence>
<dbReference type="PROSITE" id="PS51384">
    <property type="entry name" value="FAD_FR"/>
    <property type="match status" value="1"/>
</dbReference>
<name>A0A0P1KUM2_9SACH</name>
<comment type="caution">
    <text evidence="20">Lacks conserved residue(s) required for the propagation of feature annotation.</text>
</comment>
<evidence type="ECO:0000256" key="20">
    <source>
        <dbReference type="HAMAP-Rule" id="MF_03212"/>
    </source>
</evidence>
<dbReference type="Pfam" id="PF00667">
    <property type="entry name" value="FAD_binding_1"/>
    <property type="match status" value="1"/>
</dbReference>
<keyword evidence="5" id="KW-0812">Transmembrane</keyword>
<keyword evidence="16 20" id="KW-0472">Membrane</keyword>
<dbReference type="InterPro" id="IPR029039">
    <property type="entry name" value="Flavoprotein-like_sf"/>
</dbReference>
<evidence type="ECO:0000256" key="11">
    <source>
        <dbReference type="ARBA" id="ARBA00022989"/>
    </source>
</evidence>
<dbReference type="InterPro" id="IPR039261">
    <property type="entry name" value="FNR_nucleotide-bd"/>
</dbReference>
<dbReference type="GO" id="GO:0050661">
    <property type="term" value="F:NADP binding"/>
    <property type="evidence" value="ECO:0007669"/>
    <property type="project" value="UniProtKB-UniRule"/>
</dbReference>
<evidence type="ECO:0000313" key="26">
    <source>
        <dbReference type="Proteomes" id="UP000236544"/>
    </source>
</evidence>
<feature type="binding site" evidence="20">
    <location>
        <position position="690"/>
    </location>
    <ligand>
        <name>FAD</name>
        <dbReference type="ChEBI" id="CHEBI:57692"/>
    </ligand>
</feature>
<keyword evidence="11" id="KW-1133">Transmembrane helix</keyword>
<keyword evidence="26" id="KW-1185">Reference proteome</keyword>
<dbReference type="FunFam" id="3.40.50.80:FF:000018">
    <property type="entry name" value="NADPH--cytochrome P450 reductase"/>
    <property type="match status" value="1"/>
</dbReference>
<dbReference type="InterPro" id="IPR001094">
    <property type="entry name" value="Flavdoxin-like"/>
</dbReference>
<dbReference type="GO" id="GO:0006696">
    <property type="term" value="P:ergosterol biosynthetic process"/>
    <property type="evidence" value="ECO:0007669"/>
    <property type="project" value="UniProtKB-UniRule"/>
</dbReference>
<protein>
    <recommendedName>
        <fullName evidence="20 21">NADPH--cytochrome P450 reductase</fullName>
        <shortName evidence="20">CPR</shortName>
        <shortName evidence="20">P450R</shortName>
        <ecNumber evidence="20 21">1.6.2.4</ecNumber>
    </recommendedName>
</protein>
<keyword evidence="17 20" id="KW-1207">Sterol metabolism</keyword>
<evidence type="ECO:0000259" key="23">
    <source>
        <dbReference type="PROSITE" id="PS50902"/>
    </source>
</evidence>
<feature type="domain" description="Flavodoxin-like" evidence="23">
    <location>
        <begin position="60"/>
        <end position="205"/>
    </location>
</feature>
<dbReference type="GO" id="GO:0005741">
    <property type="term" value="C:mitochondrial outer membrane"/>
    <property type="evidence" value="ECO:0007669"/>
    <property type="project" value="UniProtKB-SubCell"/>
</dbReference>
<dbReference type="PANTHER" id="PTHR19384:SF17">
    <property type="entry name" value="NADPH--CYTOCHROME P450 REDUCTASE"/>
    <property type="match status" value="1"/>
</dbReference>
<keyword evidence="14 20" id="KW-0443">Lipid metabolism</keyword>
<feature type="binding site" evidence="20">
    <location>
        <begin position="66"/>
        <end position="71"/>
    </location>
    <ligand>
        <name>FMN</name>
        <dbReference type="ChEBI" id="CHEBI:58210"/>
    </ligand>
</feature>
<evidence type="ECO:0000256" key="19">
    <source>
        <dbReference type="ARBA" id="ARBA00049342"/>
    </source>
</evidence>
<feature type="binding site" evidence="20">
    <location>
        <begin position="459"/>
        <end position="461"/>
    </location>
    <ligand>
        <name>FAD</name>
        <dbReference type="ChEBI" id="CHEBI:57692"/>
    </ligand>
</feature>
<dbReference type="GO" id="GO:0005789">
    <property type="term" value="C:endoplasmic reticulum membrane"/>
    <property type="evidence" value="ECO:0007669"/>
    <property type="project" value="UniProtKB-SubCell"/>
</dbReference>
<dbReference type="InterPro" id="IPR008254">
    <property type="entry name" value="Flavodoxin/NO_synth"/>
</dbReference>
<feature type="chain" id="PRO_5006066517" description="NADPH--cytochrome P450 reductase" evidence="22">
    <location>
        <begin position="23"/>
        <end position="690"/>
    </location>
</feature>
<dbReference type="EMBL" id="LN890568">
    <property type="protein sequence ID" value="CUS23707.1"/>
    <property type="molecule type" value="Genomic_DNA"/>
</dbReference>
<dbReference type="OrthoDB" id="1856718at2759"/>
<comment type="catalytic activity">
    <reaction evidence="19 20 21">
        <text>2 oxidized [cytochrome P450] + NADPH = 2 reduced [cytochrome P450] + NADP(+) + H(+)</text>
        <dbReference type="Rhea" id="RHEA:24040"/>
        <dbReference type="Rhea" id="RHEA-COMP:14627"/>
        <dbReference type="Rhea" id="RHEA-COMP:14628"/>
        <dbReference type="ChEBI" id="CHEBI:15378"/>
        <dbReference type="ChEBI" id="CHEBI:55376"/>
        <dbReference type="ChEBI" id="CHEBI:57783"/>
        <dbReference type="ChEBI" id="CHEBI:58349"/>
        <dbReference type="ChEBI" id="CHEBI:60344"/>
        <dbReference type="EC" id="1.6.2.4"/>
    </reaction>
</comment>
<feature type="binding site" evidence="20">
    <location>
        <begin position="117"/>
        <end position="120"/>
    </location>
    <ligand>
        <name>FMN</name>
        <dbReference type="ChEBI" id="CHEBI:58210"/>
    </ligand>
</feature>
<evidence type="ECO:0000256" key="18">
    <source>
        <dbReference type="ARBA" id="ARBA00023221"/>
    </source>
</evidence>
<keyword evidence="7 20" id="KW-0256">Endoplasmic reticulum</keyword>
<dbReference type="PROSITE" id="PS50902">
    <property type="entry name" value="FLAVODOXIN_LIKE"/>
    <property type="match status" value="1"/>
</dbReference>
<dbReference type="HAMAP" id="MF_03212">
    <property type="entry name" value="NCPR"/>
    <property type="match status" value="1"/>
</dbReference>
<dbReference type="GO" id="GO:0010181">
    <property type="term" value="F:FMN binding"/>
    <property type="evidence" value="ECO:0007669"/>
    <property type="project" value="UniProtKB-UniRule"/>
</dbReference>
<evidence type="ECO:0000256" key="21">
    <source>
        <dbReference type="PIRNR" id="PIRNR000208"/>
    </source>
</evidence>
<dbReference type="FunFam" id="3.40.50.360:FF:000036">
    <property type="entry name" value="NADPH--cytochrome P450 reductase"/>
    <property type="match status" value="1"/>
</dbReference>
<evidence type="ECO:0000256" key="15">
    <source>
        <dbReference type="ARBA" id="ARBA00023128"/>
    </source>
</evidence>
<keyword evidence="8 20" id="KW-0274">FAD</keyword>
<evidence type="ECO:0000256" key="1">
    <source>
        <dbReference type="ARBA" id="ARBA00022475"/>
    </source>
</evidence>
<accession>A0A0P1KUM2</accession>
<organism evidence="25 26">
    <name type="scientific">Lachancea quebecensis</name>
    <dbReference type="NCBI Taxonomy" id="1654605"/>
    <lineage>
        <taxon>Eukaryota</taxon>
        <taxon>Fungi</taxon>
        <taxon>Dikarya</taxon>
        <taxon>Ascomycota</taxon>
        <taxon>Saccharomycotina</taxon>
        <taxon>Saccharomycetes</taxon>
        <taxon>Saccharomycetales</taxon>
        <taxon>Saccharomycetaceae</taxon>
        <taxon>Lachancea</taxon>
    </lineage>
</organism>
<dbReference type="InterPro" id="IPR017927">
    <property type="entry name" value="FAD-bd_FR_type"/>
</dbReference>
<evidence type="ECO:0000256" key="3">
    <source>
        <dbReference type="ARBA" id="ARBA00022630"/>
    </source>
</evidence>
<dbReference type="InterPro" id="IPR001709">
    <property type="entry name" value="Flavoprot_Pyr_Nucl_cyt_Rdtase"/>
</dbReference>
<comment type="similarity">
    <text evidence="20">In the N-terminal section; belongs to the flavodoxin family.</text>
</comment>
<dbReference type="Pfam" id="PF00175">
    <property type="entry name" value="NAD_binding_1"/>
    <property type="match status" value="1"/>
</dbReference>
<sequence>MPLGLDTLDFAVLCALALAVSAYLGRDTLKQLFASNDESIRVNSDSRDIVQTLTENNKNYLVLYGSQTGTAEDYAKKFAKDLAAKFSLRVMCADVEKYDLHNLNELPEGVVVSFFISTYGEGDFPDGAVPFEDFLNSLSGEDLCNLRYTLFGLGNSTYEFFNGAGKKTHKLLNEAGATILGKYGEADDGAGTTDEDYLGWADSLLEILKTELSLDEHEQKFEPSFRYTVLESGITDKVSLGEPTVQYLPDGELTFSPDGRQTGPFDASYPFVAPIVKSKELFKSEDRNCIHAEFDISGSNLKYSTGDHLALWPSNSDEKVEQFLSCFALDSSVVFDLKPLDTTVEVPFPVPTTIGAAVRYYLEITGPISRQFFSSLVQFAPNDMLKNRLNEISNDKDEFAKSITAKYLNLADALLYLSDGAKWDSVPWNFLVESVPRLQPRFYSISSSSLSEKQTISVTAIVENMPNPASEKAEPVTGVATNLLRHVQLSQNNEDVNSSNLPVHYDLTGPRNLFSPHKLPVHVRRSAFRLPSNPATPVIMIGPGTGVAPFRGFIRDRVKFAEQQTNVNLGKHLLFYGSRDQNDFLYQEEWPEYSKKLDGSFELIVAHSRLPGKPKCYVQDKIKERGQEVFELISKKGAFIYVCGDAKGMAQGVHATLVDIISKYSEIDKTEATEMLKLFKTSGKYQEDVW</sequence>
<dbReference type="PRINTS" id="PR00371">
    <property type="entry name" value="FPNCR"/>
</dbReference>
<keyword evidence="6 20" id="KW-1000">Mitochondrion outer membrane</keyword>
<keyword evidence="13 20" id="KW-0756">Sterol biosynthesis</keyword>
<dbReference type="GO" id="GO:0005886">
    <property type="term" value="C:plasma membrane"/>
    <property type="evidence" value="ECO:0007669"/>
    <property type="project" value="UniProtKB-SubCell"/>
</dbReference>
<comment type="cofactor">
    <cofactor evidence="20">
        <name>FMN</name>
        <dbReference type="ChEBI" id="CHEBI:58210"/>
    </cofactor>
    <text evidence="20">Binds 1 FMN per monomer.</text>
</comment>
<evidence type="ECO:0000256" key="2">
    <source>
        <dbReference type="ARBA" id="ARBA00022516"/>
    </source>
</evidence>
<evidence type="ECO:0000256" key="4">
    <source>
        <dbReference type="ARBA" id="ARBA00022643"/>
    </source>
</evidence>
<evidence type="ECO:0000256" key="9">
    <source>
        <dbReference type="ARBA" id="ARBA00022857"/>
    </source>
</evidence>
<feature type="binding site" evidence="20">
    <location>
        <position position="545"/>
    </location>
    <ligand>
        <name>NADP(+)</name>
        <dbReference type="ChEBI" id="CHEBI:58349"/>
    </ligand>
</feature>
<comment type="similarity">
    <text evidence="20">Belongs to the NADPH--cytochrome P450 reductase family.</text>
</comment>
<dbReference type="EC" id="1.6.2.4" evidence="20 21"/>
<dbReference type="Gene3D" id="1.20.990.10">
    <property type="entry name" value="NADPH-cytochrome p450 Reductase, Chain A, domain 3"/>
    <property type="match status" value="1"/>
</dbReference>
<dbReference type="Pfam" id="PF00258">
    <property type="entry name" value="Flavodoxin_1"/>
    <property type="match status" value="1"/>
</dbReference>
<dbReference type="SUPFAM" id="SSF52218">
    <property type="entry name" value="Flavoproteins"/>
    <property type="match status" value="1"/>
</dbReference>
<dbReference type="PRINTS" id="PR00369">
    <property type="entry name" value="FLAVODOXIN"/>
</dbReference>
<keyword evidence="18 20" id="KW-0753">Steroid metabolism</keyword>
<comment type="similarity">
    <text evidence="20 21">In the C-terminal section; belongs to the flavoprotein pyridine nucleotide cytochrome reductase family.</text>
</comment>
<feature type="binding site" evidence="20">
    <location>
        <begin position="615"/>
        <end position="619"/>
    </location>
    <ligand>
        <name>NADP(+)</name>
        <dbReference type="ChEBI" id="CHEBI:58349"/>
    </ligand>
</feature>
<dbReference type="Proteomes" id="UP000236544">
    <property type="component" value="Unassembled WGS sequence"/>
</dbReference>
<comment type="subcellular location">
    <subcellularLocation>
        <location evidence="20">Endoplasmic reticulum membrane</location>
        <topology evidence="20">Single-pass membrane protein</topology>
        <orientation evidence="20">Cytoplasmic side</orientation>
    </subcellularLocation>
    <subcellularLocation>
        <location evidence="20">Mitochondrion outer membrane</location>
        <topology evidence="20">Single-pass membrane protein</topology>
        <orientation evidence="20">Cytoplasmic side</orientation>
    </subcellularLocation>
    <subcellularLocation>
        <location evidence="20">Cell membrane</location>
        <topology evidence="20">Single-pass membrane protein</topology>
        <orientation evidence="20">Cytoplasmic side</orientation>
    </subcellularLocation>
</comment>
<keyword evidence="10 20" id="KW-0752">Steroid biosynthesis</keyword>
<dbReference type="InterPro" id="IPR001433">
    <property type="entry name" value="OxRdtase_FAD/NAD-bd"/>
</dbReference>
<dbReference type="AlphaFoldDB" id="A0A0P1KUM2"/>
<dbReference type="FunFam" id="2.40.30.10:FF:000100">
    <property type="entry name" value="NADPH--cytochrome P450 reductase"/>
    <property type="match status" value="1"/>
</dbReference>
<comment type="cofactor">
    <cofactor evidence="20">
        <name>FAD</name>
        <dbReference type="ChEBI" id="CHEBI:57692"/>
    </cofactor>
    <text evidence="20">Binds 1 FAD per monomer.</text>
</comment>
<feature type="signal peptide" evidence="22">
    <location>
        <begin position="1"/>
        <end position="22"/>
    </location>
</feature>
<feature type="binding site" evidence="20">
    <location>
        <begin position="608"/>
        <end position="609"/>
    </location>
    <ligand>
        <name>NADP(+)</name>
        <dbReference type="ChEBI" id="CHEBI:58349"/>
    </ligand>
</feature>
<keyword evidence="3 20" id="KW-0285">Flavoprotein</keyword>
<gene>
    <name evidence="20" type="primary">NCP1</name>
    <name evidence="25" type="ORF">LAQU0_S11e02454g</name>
</gene>
<evidence type="ECO:0000256" key="13">
    <source>
        <dbReference type="ARBA" id="ARBA00023011"/>
    </source>
</evidence>
<dbReference type="PANTHER" id="PTHR19384">
    <property type="entry name" value="NITRIC OXIDE SYNTHASE-RELATED"/>
    <property type="match status" value="1"/>
</dbReference>
<feature type="binding site" evidence="20">
    <location>
        <position position="287"/>
    </location>
    <ligand>
        <name>NADP(+)</name>
        <dbReference type="ChEBI" id="CHEBI:58349"/>
    </ligand>
</feature>
<dbReference type="Gene3D" id="2.40.30.10">
    <property type="entry name" value="Translation factors"/>
    <property type="match status" value="2"/>
</dbReference>
<evidence type="ECO:0000256" key="6">
    <source>
        <dbReference type="ARBA" id="ARBA00022787"/>
    </source>
</evidence>
<evidence type="ECO:0000256" key="22">
    <source>
        <dbReference type="SAM" id="SignalP"/>
    </source>
</evidence>
<dbReference type="PIRSF" id="PIRSF000208">
    <property type="entry name" value="P450R"/>
    <property type="match status" value="1"/>
</dbReference>
<evidence type="ECO:0000256" key="10">
    <source>
        <dbReference type="ARBA" id="ARBA00022955"/>
    </source>
</evidence>
<evidence type="ECO:0000313" key="25">
    <source>
        <dbReference type="EMBL" id="CUS23707.1"/>
    </source>
</evidence>
<evidence type="ECO:0000256" key="7">
    <source>
        <dbReference type="ARBA" id="ARBA00022824"/>
    </source>
</evidence>
<keyword evidence="2 20" id="KW-0444">Lipid biosynthesis</keyword>
<dbReference type="SUPFAM" id="SSF63380">
    <property type="entry name" value="Riboflavin synthase domain-like"/>
    <property type="match status" value="1"/>
</dbReference>
<keyword evidence="9 20" id="KW-0521">NADP</keyword>